<organism evidence="7 8">
    <name type="scientific">Linnemannia gamsii</name>
    <dbReference type="NCBI Taxonomy" id="64522"/>
    <lineage>
        <taxon>Eukaryota</taxon>
        <taxon>Fungi</taxon>
        <taxon>Fungi incertae sedis</taxon>
        <taxon>Mucoromycota</taxon>
        <taxon>Mortierellomycotina</taxon>
        <taxon>Mortierellomycetes</taxon>
        <taxon>Mortierellales</taxon>
        <taxon>Mortierellaceae</taxon>
        <taxon>Linnemannia</taxon>
    </lineage>
</organism>
<name>A0ABQ7JJK2_9FUNG</name>
<evidence type="ECO:0000259" key="6">
    <source>
        <dbReference type="Pfam" id="PF01494"/>
    </source>
</evidence>
<sequence length="224" mass="24590">MTSSSPQHHHDTDQTGRPKVLIVGAGLAGLTLGMLLHKAGIPFEIYERVAVVKPLGVKVVTIEANDDGVLLRFVNGSEVKGDILVGADGAYSAVRKGLYAKLKDEDKLLPSDDLPLPFTTVSVLARTCPLTPEEFPDIAKEESQFRNFIGTDKMYASSLEDGSFSNSDWGQEAAMTMCEEVKDFPVISGGDKKLTLQYLMDLTPKDQISKVMLEEKVFETWHRS</sequence>
<dbReference type="InterPro" id="IPR002938">
    <property type="entry name" value="FAD-bd"/>
</dbReference>
<gene>
    <name evidence="7" type="ORF">BGZ96_003142</name>
</gene>
<keyword evidence="2" id="KW-0274">FAD</keyword>
<evidence type="ECO:0000313" key="7">
    <source>
        <dbReference type="EMBL" id="KAG0276776.1"/>
    </source>
</evidence>
<evidence type="ECO:0000256" key="1">
    <source>
        <dbReference type="ARBA" id="ARBA00022630"/>
    </source>
</evidence>
<keyword evidence="8" id="KW-1185">Reference proteome</keyword>
<dbReference type="Proteomes" id="UP001194696">
    <property type="component" value="Unassembled WGS sequence"/>
</dbReference>
<comment type="caution">
    <text evidence="7">The sequence shown here is derived from an EMBL/GenBank/DDBJ whole genome shotgun (WGS) entry which is preliminary data.</text>
</comment>
<evidence type="ECO:0000256" key="4">
    <source>
        <dbReference type="ARBA" id="ARBA00023033"/>
    </source>
</evidence>
<proteinExistence type="predicted"/>
<evidence type="ECO:0000256" key="3">
    <source>
        <dbReference type="ARBA" id="ARBA00023002"/>
    </source>
</evidence>
<dbReference type="PANTHER" id="PTHR47178:SF5">
    <property type="entry name" value="FAD-BINDING DOMAIN-CONTAINING PROTEIN"/>
    <property type="match status" value="1"/>
</dbReference>
<dbReference type="InterPro" id="IPR036188">
    <property type="entry name" value="FAD/NAD-bd_sf"/>
</dbReference>
<keyword evidence="3" id="KW-0560">Oxidoreductase</keyword>
<feature type="transmembrane region" description="Helical" evidence="5">
    <location>
        <begin position="20"/>
        <end position="36"/>
    </location>
</feature>
<keyword evidence="5" id="KW-0472">Membrane</keyword>
<dbReference type="EMBL" id="JAAAIM010001648">
    <property type="protein sequence ID" value="KAG0276776.1"/>
    <property type="molecule type" value="Genomic_DNA"/>
</dbReference>
<protein>
    <recommendedName>
        <fullName evidence="6">FAD-binding domain-containing protein</fullName>
    </recommendedName>
</protein>
<feature type="domain" description="FAD-binding" evidence="6">
    <location>
        <begin position="19"/>
        <end position="51"/>
    </location>
</feature>
<keyword evidence="1" id="KW-0285">Flavoprotein</keyword>
<accession>A0ABQ7JJK2</accession>
<dbReference type="SUPFAM" id="SSF51905">
    <property type="entry name" value="FAD/NAD(P)-binding domain"/>
    <property type="match status" value="1"/>
</dbReference>
<evidence type="ECO:0000256" key="2">
    <source>
        <dbReference type="ARBA" id="ARBA00022827"/>
    </source>
</evidence>
<evidence type="ECO:0000313" key="8">
    <source>
        <dbReference type="Proteomes" id="UP001194696"/>
    </source>
</evidence>
<dbReference type="Gene3D" id="3.50.50.60">
    <property type="entry name" value="FAD/NAD(P)-binding domain"/>
    <property type="match status" value="2"/>
</dbReference>
<dbReference type="PANTHER" id="PTHR47178">
    <property type="entry name" value="MONOOXYGENASE, FAD-BINDING"/>
    <property type="match status" value="1"/>
</dbReference>
<keyword evidence="5" id="KW-1133">Transmembrane helix</keyword>
<evidence type="ECO:0000256" key="5">
    <source>
        <dbReference type="SAM" id="Phobius"/>
    </source>
</evidence>
<reference evidence="7 8" key="1">
    <citation type="journal article" date="2020" name="Fungal Divers.">
        <title>Resolving the Mortierellaceae phylogeny through synthesis of multi-gene phylogenetics and phylogenomics.</title>
        <authorList>
            <person name="Vandepol N."/>
            <person name="Liber J."/>
            <person name="Desiro A."/>
            <person name="Na H."/>
            <person name="Kennedy M."/>
            <person name="Barry K."/>
            <person name="Grigoriev I.V."/>
            <person name="Miller A.N."/>
            <person name="O'Donnell K."/>
            <person name="Stajich J.E."/>
            <person name="Bonito G."/>
        </authorList>
    </citation>
    <scope>NUCLEOTIDE SEQUENCE [LARGE SCALE GENOMIC DNA]</scope>
    <source>
        <strain evidence="7 8">AD045</strain>
    </source>
</reference>
<keyword evidence="5" id="KW-0812">Transmembrane</keyword>
<dbReference type="Pfam" id="PF01494">
    <property type="entry name" value="FAD_binding_3"/>
    <property type="match status" value="1"/>
</dbReference>
<keyword evidence="4" id="KW-0503">Monooxygenase</keyword>